<protein>
    <submittedName>
        <fullName evidence="2">Uncharacterized protein</fullName>
    </submittedName>
</protein>
<sequence length="101" mass="11317">MPGLAVGANNRNQYQPMLESIDNLLSSMSNQSIQQFGLPSPNQETNSSASNREYLKELSYDIDRLSKLVNDNVPKLNEEQKGIYNEVISSIFSNSGLLFFL</sequence>
<reference evidence="2" key="1">
    <citation type="submission" date="2015-11" db="EMBL/GenBank/DDBJ databases">
        <title>De novo transcriptome assembly of four potential Pierce s Disease insect vectors from Arizona vineyards.</title>
        <authorList>
            <person name="Tassone E.E."/>
        </authorList>
    </citation>
    <scope>NUCLEOTIDE SEQUENCE</scope>
</reference>
<evidence type="ECO:0000256" key="1">
    <source>
        <dbReference type="SAM" id="MobiDB-lite"/>
    </source>
</evidence>
<gene>
    <name evidence="2" type="ORF">g.633</name>
</gene>
<accession>A0A1B6L708</accession>
<feature type="compositionally biased region" description="Polar residues" evidence="1">
    <location>
        <begin position="33"/>
        <end position="51"/>
    </location>
</feature>
<name>A0A1B6L708_9HEMI</name>
<feature type="region of interest" description="Disordered" evidence="1">
    <location>
        <begin position="33"/>
        <end position="52"/>
    </location>
</feature>
<evidence type="ECO:0000313" key="2">
    <source>
        <dbReference type="EMBL" id="JAT19401.1"/>
    </source>
</evidence>
<feature type="non-terminal residue" evidence="2">
    <location>
        <position position="101"/>
    </location>
</feature>
<dbReference type="AlphaFoldDB" id="A0A1B6L708"/>
<organism evidence="2">
    <name type="scientific">Graphocephala atropunctata</name>
    <dbReference type="NCBI Taxonomy" id="36148"/>
    <lineage>
        <taxon>Eukaryota</taxon>
        <taxon>Metazoa</taxon>
        <taxon>Ecdysozoa</taxon>
        <taxon>Arthropoda</taxon>
        <taxon>Hexapoda</taxon>
        <taxon>Insecta</taxon>
        <taxon>Pterygota</taxon>
        <taxon>Neoptera</taxon>
        <taxon>Paraneoptera</taxon>
        <taxon>Hemiptera</taxon>
        <taxon>Auchenorrhyncha</taxon>
        <taxon>Membracoidea</taxon>
        <taxon>Cicadellidae</taxon>
        <taxon>Cicadellinae</taxon>
        <taxon>Cicadellini</taxon>
        <taxon>Graphocephala</taxon>
    </lineage>
</organism>
<proteinExistence type="predicted"/>
<dbReference type="EMBL" id="GEBQ01020576">
    <property type="protein sequence ID" value="JAT19401.1"/>
    <property type="molecule type" value="Transcribed_RNA"/>
</dbReference>